<name>A0A3S5AX01_9PLAT</name>
<feature type="region of interest" description="Disordered" evidence="1">
    <location>
        <begin position="47"/>
        <end position="83"/>
    </location>
</feature>
<gene>
    <name evidence="2" type="ORF">PXEA_LOCUS33228</name>
</gene>
<sequence>MTEAKVTRSDAADGEPVLSALIQLMNALLTIGYPDVARLIAKRYTRDPKLRNSQELTPEELMEAVKPVHSQTAQSHSRKERLR</sequence>
<accession>A0A3S5AX01</accession>
<dbReference type="AlphaFoldDB" id="A0A3S5AX01"/>
<comment type="caution">
    <text evidence="2">The sequence shown here is derived from an EMBL/GenBank/DDBJ whole genome shotgun (WGS) entry which is preliminary data.</text>
</comment>
<evidence type="ECO:0000313" key="3">
    <source>
        <dbReference type="Proteomes" id="UP000784294"/>
    </source>
</evidence>
<organism evidence="2 3">
    <name type="scientific">Protopolystoma xenopodis</name>
    <dbReference type="NCBI Taxonomy" id="117903"/>
    <lineage>
        <taxon>Eukaryota</taxon>
        <taxon>Metazoa</taxon>
        <taxon>Spiralia</taxon>
        <taxon>Lophotrochozoa</taxon>
        <taxon>Platyhelminthes</taxon>
        <taxon>Monogenea</taxon>
        <taxon>Polyopisthocotylea</taxon>
        <taxon>Polystomatidea</taxon>
        <taxon>Polystomatidae</taxon>
        <taxon>Protopolystoma</taxon>
    </lineage>
</organism>
<keyword evidence="3" id="KW-1185">Reference proteome</keyword>
<dbReference type="Proteomes" id="UP000784294">
    <property type="component" value="Unassembled WGS sequence"/>
</dbReference>
<evidence type="ECO:0000256" key="1">
    <source>
        <dbReference type="SAM" id="MobiDB-lite"/>
    </source>
</evidence>
<evidence type="ECO:0000313" key="2">
    <source>
        <dbReference type="EMBL" id="VEL39788.1"/>
    </source>
</evidence>
<proteinExistence type="predicted"/>
<dbReference type="EMBL" id="CAAALY010262533">
    <property type="protein sequence ID" value="VEL39788.1"/>
    <property type="molecule type" value="Genomic_DNA"/>
</dbReference>
<protein>
    <submittedName>
        <fullName evidence="2">Uncharacterized protein</fullName>
    </submittedName>
</protein>
<reference evidence="2" key="1">
    <citation type="submission" date="2018-11" db="EMBL/GenBank/DDBJ databases">
        <authorList>
            <consortium name="Pathogen Informatics"/>
        </authorList>
    </citation>
    <scope>NUCLEOTIDE SEQUENCE</scope>
</reference>